<feature type="transmembrane region" description="Helical" evidence="6">
    <location>
        <begin position="722"/>
        <end position="744"/>
    </location>
</feature>
<keyword evidence="3 6" id="KW-0812">Transmembrane</keyword>
<keyword evidence="4 6" id="KW-1133">Transmembrane helix</keyword>
<reference evidence="8 9" key="1">
    <citation type="submission" date="2019-01" db="EMBL/GenBank/DDBJ databases">
        <authorList>
            <consortium name="Pathogen Informatics"/>
        </authorList>
    </citation>
    <scope>NUCLEOTIDE SEQUENCE [LARGE SCALE GENOMIC DNA]</scope>
    <source>
        <strain evidence="8 9">NCTC10138</strain>
    </source>
</reference>
<dbReference type="OrthoDB" id="5137249at2"/>
<dbReference type="InterPro" id="IPR003838">
    <property type="entry name" value="ABC3_permease_C"/>
</dbReference>
<dbReference type="Pfam" id="PF02687">
    <property type="entry name" value="FtsX"/>
    <property type="match status" value="2"/>
</dbReference>
<dbReference type="KEGG" id="aaxa:NCTC10138_01441"/>
<evidence type="ECO:0000256" key="4">
    <source>
        <dbReference type="ARBA" id="ARBA00022989"/>
    </source>
</evidence>
<accession>A0A449BFG3</accession>
<evidence type="ECO:0000256" key="2">
    <source>
        <dbReference type="ARBA" id="ARBA00022475"/>
    </source>
</evidence>
<dbReference type="EMBL" id="LR215048">
    <property type="protein sequence ID" value="VEU81050.1"/>
    <property type="molecule type" value="Genomic_DNA"/>
</dbReference>
<keyword evidence="2" id="KW-1003">Cell membrane</keyword>
<evidence type="ECO:0000256" key="5">
    <source>
        <dbReference type="ARBA" id="ARBA00023136"/>
    </source>
</evidence>
<gene>
    <name evidence="8" type="ORF">NCTC10138_01441</name>
</gene>
<name>A0A449BFG3_HAPAX</name>
<feature type="transmembrane region" description="Helical" evidence="6">
    <location>
        <begin position="371"/>
        <end position="395"/>
    </location>
</feature>
<dbReference type="GO" id="GO:0005886">
    <property type="term" value="C:plasma membrane"/>
    <property type="evidence" value="ECO:0007669"/>
    <property type="project" value="UniProtKB-SubCell"/>
</dbReference>
<keyword evidence="9" id="KW-1185">Reference proteome</keyword>
<feature type="transmembrane region" description="Helical" evidence="6">
    <location>
        <begin position="759"/>
        <end position="780"/>
    </location>
</feature>
<feature type="transmembrane region" description="Helical" evidence="6">
    <location>
        <begin position="324"/>
        <end position="351"/>
    </location>
</feature>
<evidence type="ECO:0000256" key="6">
    <source>
        <dbReference type="SAM" id="Phobius"/>
    </source>
</evidence>
<feature type="transmembrane region" description="Helical" evidence="6">
    <location>
        <begin position="448"/>
        <end position="468"/>
    </location>
</feature>
<evidence type="ECO:0000313" key="8">
    <source>
        <dbReference type="EMBL" id="VEU81050.1"/>
    </source>
</evidence>
<comment type="subcellular location">
    <subcellularLocation>
        <location evidence="1">Cell membrane</location>
        <topology evidence="1">Multi-pass membrane protein</topology>
    </subcellularLocation>
</comment>
<evidence type="ECO:0000313" key="9">
    <source>
        <dbReference type="Proteomes" id="UP000289841"/>
    </source>
</evidence>
<dbReference type="PANTHER" id="PTHR30287">
    <property type="entry name" value="MEMBRANE COMPONENT OF PREDICTED ABC SUPERFAMILY METABOLITE UPTAKE TRANSPORTER"/>
    <property type="match status" value="1"/>
</dbReference>
<dbReference type="AlphaFoldDB" id="A0A449BFG3"/>
<evidence type="ECO:0000259" key="7">
    <source>
        <dbReference type="Pfam" id="PF02687"/>
    </source>
</evidence>
<sequence length="796" mass="91504">MVMKKTFWKNSFKTIKHNISRFLAMFSIILLTSGVITGLLVAAPNLEMSMTEKFNDVNLADMYVTSTLPFNDENIETLRADFKDVEGVFMNDVLAIVNNVTTVQSILYNLDIENQKINRLTLIDGEYPKDETEILVQRETYYLKEFSVGSKVVINNIEYSVSGIVENTWYFSKEPERSVEGTNTIEAIFYGLKAENVSLYTHLFITVDKDKSMNQFSNSYTNLIDDEIIKLNEKLIDIDKQKLEFYGFEDYDIKNYVLDRSTNTAYQMYSSSMNSISTITQIFPIFFLIVSTLVVLTTMTRLIEEERQETGILRSLGYKRSDIYAKYLMYALVLSILGAGIGYAAGFRLIPAIINNTFKTIFFMPKLNTDIFSLSNVLYMVFIIISMVLTTVFAIRKTLRQNVATLMLPKAPKYGKRIFLEKIKFIWNNLKFKHKSSLRNLFRYPNNFIMTVLGIAGSLALVFTGFALTDSIKAVSTRQYGEIYKYDFTVNINELTDELSTYLDNNFNDYIEIKEFSQSLTSKDGKNKFYINVIIGDERLENFYEFKNRKTKEILNLNEEGILITEQISNHLKVKENDTIELAGVKDLKITGITENYMNNSIYMTSKYYEEHFSKIEQLTTKLLIKSSNIDDDLVKADFEKLDGFLSISFKNNELIAKERLLGQVRMIASVIILAAAFLAIIVIYNLTNVNISEREKELATLKVLGYKNLEVSNYIFREINVMTFVGIILGVPLGLLLFMFVIVNIDTPSMMMGRNISWYTYVISIALTVLFTVIVEIFMNTKIKKIDMIGALKEL</sequence>
<keyword evidence="5 6" id="KW-0472">Membrane</keyword>
<dbReference type="InterPro" id="IPR038766">
    <property type="entry name" value="Membrane_comp_ABC_pdt"/>
</dbReference>
<feature type="domain" description="ABC3 transporter permease C-terminal" evidence="7">
    <location>
        <begin position="282"/>
        <end position="402"/>
    </location>
</feature>
<evidence type="ECO:0000256" key="1">
    <source>
        <dbReference type="ARBA" id="ARBA00004651"/>
    </source>
</evidence>
<organism evidence="8 9">
    <name type="scientific">Haploplasma axanthum</name>
    <name type="common">Acholeplasma axanthum</name>
    <dbReference type="NCBI Taxonomy" id="29552"/>
    <lineage>
        <taxon>Bacteria</taxon>
        <taxon>Bacillati</taxon>
        <taxon>Mycoplasmatota</taxon>
        <taxon>Mollicutes</taxon>
        <taxon>Acholeplasmatales</taxon>
        <taxon>Acholeplasmataceae</taxon>
        <taxon>Haploplasma</taxon>
    </lineage>
</organism>
<dbReference type="Proteomes" id="UP000289841">
    <property type="component" value="Chromosome"/>
</dbReference>
<proteinExistence type="predicted"/>
<feature type="transmembrane region" description="Helical" evidence="6">
    <location>
        <begin position="282"/>
        <end position="303"/>
    </location>
</feature>
<feature type="domain" description="ABC3 transporter permease C-terminal" evidence="7">
    <location>
        <begin position="671"/>
        <end position="779"/>
    </location>
</feature>
<dbReference type="RefSeq" id="WP_026389966.1">
    <property type="nucleotide sequence ID" value="NZ_LR215048.1"/>
</dbReference>
<evidence type="ECO:0000256" key="3">
    <source>
        <dbReference type="ARBA" id="ARBA00022692"/>
    </source>
</evidence>
<feature type="transmembrane region" description="Helical" evidence="6">
    <location>
        <begin position="667"/>
        <end position="687"/>
    </location>
</feature>
<dbReference type="PANTHER" id="PTHR30287:SF1">
    <property type="entry name" value="INNER MEMBRANE PROTEIN"/>
    <property type="match status" value="1"/>
</dbReference>
<protein>
    <submittedName>
        <fullName evidence="8">Acidobacterial duplicated orphan permease</fullName>
    </submittedName>
</protein>
<dbReference type="STRING" id="1278311.GCA_000428705_00132"/>